<evidence type="ECO:0000259" key="12">
    <source>
        <dbReference type="Pfam" id="PF23539"/>
    </source>
</evidence>
<evidence type="ECO:0000256" key="9">
    <source>
        <dbReference type="SAM" id="Phobius"/>
    </source>
</evidence>
<protein>
    <recommendedName>
        <fullName evidence="2">histidine kinase</fullName>
        <ecNumber evidence="2">2.7.13.3</ecNumber>
    </recommendedName>
</protein>
<feature type="transmembrane region" description="Helical" evidence="9">
    <location>
        <begin position="144"/>
        <end position="161"/>
    </location>
</feature>
<keyword evidence="3" id="KW-0597">Phosphoprotein</keyword>
<comment type="caution">
    <text evidence="13">The sequence shown here is derived from an EMBL/GenBank/DDBJ whole genome shotgun (WGS) entry which is preliminary data.</text>
</comment>
<keyword evidence="9" id="KW-0812">Transmembrane</keyword>
<evidence type="ECO:0000256" key="1">
    <source>
        <dbReference type="ARBA" id="ARBA00000085"/>
    </source>
</evidence>
<evidence type="ECO:0000256" key="5">
    <source>
        <dbReference type="ARBA" id="ARBA00022741"/>
    </source>
</evidence>
<feature type="transmembrane region" description="Helical" evidence="9">
    <location>
        <begin position="167"/>
        <end position="188"/>
    </location>
</feature>
<dbReference type="InterPro" id="IPR050482">
    <property type="entry name" value="Sensor_HK_TwoCompSys"/>
</dbReference>
<evidence type="ECO:0000313" key="14">
    <source>
        <dbReference type="Proteomes" id="UP001592581"/>
    </source>
</evidence>
<dbReference type="InterPro" id="IPR011712">
    <property type="entry name" value="Sig_transdc_His_kin_sub3_dim/P"/>
</dbReference>
<dbReference type="Gene3D" id="1.20.5.1930">
    <property type="match status" value="1"/>
</dbReference>
<evidence type="ECO:0000256" key="2">
    <source>
        <dbReference type="ARBA" id="ARBA00012438"/>
    </source>
</evidence>
<dbReference type="SUPFAM" id="SSF55874">
    <property type="entry name" value="ATPase domain of HSP90 chaperone/DNA topoisomerase II/histidine kinase"/>
    <property type="match status" value="1"/>
</dbReference>
<evidence type="ECO:0000256" key="3">
    <source>
        <dbReference type="ARBA" id="ARBA00022553"/>
    </source>
</evidence>
<dbReference type="InterPro" id="IPR036890">
    <property type="entry name" value="HATPase_C_sf"/>
</dbReference>
<keyword evidence="7" id="KW-0067">ATP-binding</keyword>
<evidence type="ECO:0000259" key="11">
    <source>
        <dbReference type="Pfam" id="PF07730"/>
    </source>
</evidence>
<dbReference type="GO" id="GO:0016301">
    <property type="term" value="F:kinase activity"/>
    <property type="evidence" value="ECO:0007669"/>
    <property type="project" value="UniProtKB-KW"/>
</dbReference>
<dbReference type="PANTHER" id="PTHR24421:SF10">
    <property type="entry name" value="NITRATE_NITRITE SENSOR PROTEIN NARQ"/>
    <property type="match status" value="1"/>
</dbReference>
<dbReference type="InterPro" id="IPR055558">
    <property type="entry name" value="DUF7134"/>
</dbReference>
<dbReference type="EC" id="2.7.13.3" evidence="2"/>
<keyword evidence="6 13" id="KW-0418">Kinase</keyword>
<comment type="catalytic activity">
    <reaction evidence="1">
        <text>ATP + protein L-histidine = ADP + protein N-phospho-L-histidine.</text>
        <dbReference type="EC" id="2.7.13.3"/>
    </reaction>
</comment>
<dbReference type="CDD" id="cd16917">
    <property type="entry name" value="HATPase_UhpB-NarQ-NarX-like"/>
    <property type="match status" value="1"/>
</dbReference>
<dbReference type="RefSeq" id="WP_380567501.1">
    <property type="nucleotide sequence ID" value="NZ_JBEUKS010000012.1"/>
</dbReference>
<reference evidence="13 14" key="1">
    <citation type="submission" date="2024-06" db="EMBL/GenBank/DDBJ databases">
        <authorList>
            <person name="Lee S.D."/>
        </authorList>
    </citation>
    <scope>NUCLEOTIDE SEQUENCE [LARGE SCALE GENOMIC DNA]</scope>
    <source>
        <strain evidence="13 14">N1-10</strain>
    </source>
</reference>
<name>A0ABV6XWH6_9ACTN</name>
<sequence length="442" mass="47071">MRHGSSVGPEELFPPEFEQMWQSPLARRLVRTARRVHLGSRSHALPLDAALALVALAAGLAGVIVLDRGGQTVGPAETVLLVGSVLGQAVPLVWRRRAALPVLAVVMVSSTVQWWINQPQRSVVAVLIAMYSASRYARLRWLPWSIPFLAAALSVPAFRVVPFREHVYYSLFFLYATGVAAVALGLVVRVRQAQLDALADRAARLEVEREQRVQLATLAERSRVSREMHDIIGHNLAVMIGLADGAAFAAANDPARGAEVLPVIASTGRQALSELRRTLSALNEHPDDSADGPAPGFELAPQPGLADLAPLLERIGAAGPQITHRTVGDLTTLAPGVQLTVYRIVQEALTNSLKHAGPTTGIQVVLRVLGGVVDVRVQDSGRPEEASAAPRSGHAEQGLVGIHERAVLAGGTASAGPTREGGWLVHAVVPLTTPPTREEDQP</sequence>
<keyword evidence="4" id="KW-0808">Transferase</keyword>
<keyword evidence="14" id="KW-1185">Reference proteome</keyword>
<dbReference type="InterPro" id="IPR003594">
    <property type="entry name" value="HATPase_dom"/>
</dbReference>
<dbReference type="Pfam" id="PF02518">
    <property type="entry name" value="HATPase_c"/>
    <property type="match status" value="1"/>
</dbReference>
<dbReference type="PANTHER" id="PTHR24421">
    <property type="entry name" value="NITRATE/NITRITE SENSOR PROTEIN NARX-RELATED"/>
    <property type="match status" value="1"/>
</dbReference>
<feature type="domain" description="Histidine kinase/HSP90-like ATPase" evidence="10">
    <location>
        <begin position="337"/>
        <end position="431"/>
    </location>
</feature>
<proteinExistence type="predicted"/>
<keyword evidence="5" id="KW-0547">Nucleotide-binding</keyword>
<dbReference type="Pfam" id="PF07730">
    <property type="entry name" value="HisKA_3"/>
    <property type="match status" value="1"/>
</dbReference>
<dbReference type="Pfam" id="PF23539">
    <property type="entry name" value="DUF7134"/>
    <property type="match status" value="1"/>
</dbReference>
<feature type="domain" description="DUF7134" evidence="12">
    <location>
        <begin position="41"/>
        <end position="192"/>
    </location>
</feature>
<evidence type="ECO:0000256" key="6">
    <source>
        <dbReference type="ARBA" id="ARBA00022777"/>
    </source>
</evidence>
<evidence type="ECO:0000313" key="13">
    <source>
        <dbReference type="EMBL" id="MFC1442438.1"/>
    </source>
</evidence>
<feature type="transmembrane region" description="Helical" evidence="9">
    <location>
        <begin position="44"/>
        <end position="66"/>
    </location>
</feature>
<keyword evidence="8" id="KW-0902">Two-component regulatory system</keyword>
<dbReference type="EMBL" id="JBEUKS010000012">
    <property type="protein sequence ID" value="MFC1442438.1"/>
    <property type="molecule type" value="Genomic_DNA"/>
</dbReference>
<organism evidence="13 14">
    <name type="scientific">Streptacidiphilus jeojiensis</name>
    <dbReference type="NCBI Taxonomy" id="3229225"/>
    <lineage>
        <taxon>Bacteria</taxon>
        <taxon>Bacillati</taxon>
        <taxon>Actinomycetota</taxon>
        <taxon>Actinomycetes</taxon>
        <taxon>Kitasatosporales</taxon>
        <taxon>Streptomycetaceae</taxon>
        <taxon>Streptacidiphilus</taxon>
    </lineage>
</organism>
<gene>
    <name evidence="13" type="ORF">ABUW04_29720</name>
</gene>
<dbReference type="Proteomes" id="UP001592581">
    <property type="component" value="Unassembled WGS sequence"/>
</dbReference>
<keyword evidence="9" id="KW-0472">Membrane</keyword>
<dbReference type="Gene3D" id="3.30.565.10">
    <property type="entry name" value="Histidine kinase-like ATPase, C-terminal domain"/>
    <property type="match status" value="1"/>
</dbReference>
<accession>A0ABV6XWH6</accession>
<feature type="domain" description="Signal transduction histidine kinase subgroup 3 dimerisation and phosphoacceptor" evidence="11">
    <location>
        <begin position="220"/>
        <end position="284"/>
    </location>
</feature>
<evidence type="ECO:0000259" key="10">
    <source>
        <dbReference type="Pfam" id="PF02518"/>
    </source>
</evidence>
<evidence type="ECO:0000256" key="8">
    <source>
        <dbReference type="ARBA" id="ARBA00023012"/>
    </source>
</evidence>
<evidence type="ECO:0000256" key="7">
    <source>
        <dbReference type="ARBA" id="ARBA00022840"/>
    </source>
</evidence>
<keyword evidence="9" id="KW-1133">Transmembrane helix</keyword>
<evidence type="ECO:0000256" key="4">
    <source>
        <dbReference type="ARBA" id="ARBA00022679"/>
    </source>
</evidence>